<evidence type="ECO:0000313" key="2">
    <source>
        <dbReference type="EMBL" id="RQG91307.1"/>
    </source>
</evidence>
<dbReference type="RefSeq" id="WP_124177431.1">
    <property type="nucleotide sequence ID" value="NZ_REFY01000002.1"/>
</dbReference>
<reference evidence="2 3" key="1">
    <citation type="submission" date="2018-10" db="EMBL/GenBank/DDBJ databases">
        <title>Natrarchaeobius chitinivorans gen. nov., sp. nov., and Natrarchaeobius haloalkaliphilus sp. nov., alkaliphilic, chitin-utilizing haloarchaea from hypersaline alkaline lakes.</title>
        <authorList>
            <person name="Sorokin D.Y."/>
            <person name="Elcheninov A.G."/>
            <person name="Kostrikina N.A."/>
            <person name="Bale N.J."/>
            <person name="Sinninghe Damste J.S."/>
            <person name="Khijniak T.V."/>
            <person name="Kublanov I.V."/>
            <person name="Toshchakov S.V."/>
        </authorList>
    </citation>
    <scope>NUCLEOTIDE SEQUENCE [LARGE SCALE GENOMIC DNA]</scope>
    <source>
        <strain evidence="2 3">AArcht-Sl</strain>
    </source>
</reference>
<dbReference type="Proteomes" id="UP000273828">
    <property type="component" value="Unassembled WGS sequence"/>
</dbReference>
<proteinExistence type="predicted"/>
<dbReference type="OrthoDB" id="339831at2157"/>
<comment type="caution">
    <text evidence="2">The sequence shown here is derived from an EMBL/GenBank/DDBJ whole genome shotgun (WGS) entry which is preliminary data.</text>
</comment>
<accession>A0A3N6LS33</accession>
<dbReference type="AlphaFoldDB" id="A0A3N6LS33"/>
<protein>
    <submittedName>
        <fullName evidence="2">Uncharacterized protein</fullName>
    </submittedName>
</protein>
<evidence type="ECO:0000313" key="3">
    <source>
        <dbReference type="Proteomes" id="UP000273828"/>
    </source>
</evidence>
<evidence type="ECO:0000256" key="1">
    <source>
        <dbReference type="SAM" id="MobiDB-lite"/>
    </source>
</evidence>
<feature type="region of interest" description="Disordered" evidence="1">
    <location>
        <begin position="50"/>
        <end position="70"/>
    </location>
</feature>
<keyword evidence="3" id="KW-1185">Reference proteome</keyword>
<organism evidence="2 3">
    <name type="scientific">Natrarchaeobius halalkaliphilus</name>
    <dbReference type="NCBI Taxonomy" id="1679091"/>
    <lineage>
        <taxon>Archaea</taxon>
        <taxon>Methanobacteriati</taxon>
        <taxon>Methanobacteriota</taxon>
        <taxon>Stenosarchaea group</taxon>
        <taxon>Halobacteria</taxon>
        <taxon>Halobacteriales</taxon>
        <taxon>Natrialbaceae</taxon>
        <taxon>Natrarchaeobius</taxon>
    </lineage>
</organism>
<sequence length="70" mass="7965">MSHSVPDVIETILESVEDDVADPDLRYKIRTARQLLVLVDEQHTVAKGALEESGLEEDTRERLEQLGYLE</sequence>
<dbReference type="EMBL" id="REFY01000002">
    <property type="protein sequence ID" value="RQG91307.1"/>
    <property type="molecule type" value="Genomic_DNA"/>
</dbReference>
<name>A0A3N6LS33_9EURY</name>
<gene>
    <name evidence="2" type="ORF">EA462_04795</name>
</gene>